<evidence type="ECO:0000313" key="1">
    <source>
        <dbReference type="EMBL" id="MBQ0848855.1"/>
    </source>
</evidence>
<dbReference type="EMBL" id="JAGPYQ010000001">
    <property type="protein sequence ID" value="MBQ0848855.1"/>
    <property type="molecule type" value="Genomic_DNA"/>
</dbReference>
<accession>A0A940XRX9</accession>
<protein>
    <submittedName>
        <fullName evidence="1">Uncharacterized protein</fullName>
    </submittedName>
</protein>
<name>A0A940XRX9_9ACTN</name>
<evidence type="ECO:0000313" key="2">
    <source>
        <dbReference type="Proteomes" id="UP000677413"/>
    </source>
</evidence>
<proteinExistence type="predicted"/>
<dbReference type="Proteomes" id="UP000677413">
    <property type="component" value="Unassembled WGS sequence"/>
</dbReference>
<gene>
    <name evidence="1" type="ORF">J8N05_11630</name>
</gene>
<comment type="caution">
    <text evidence="1">The sequence shown here is derived from an EMBL/GenBank/DDBJ whole genome shotgun (WGS) entry which is preliminary data.</text>
</comment>
<reference evidence="1 2" key="1">
    <citation type="submission" date="2021-04" db="EMBL/GenBank/DDBJ databases">
        <authorList>
            <person name="Tang X."/>
            <person name="Zhou X."/>
            <person name="Chen X."/>
            <person name="Cernava T."/>
            <person name="Zhang C."/>
        </authorList>
    </citation>
    <scope>NUCLEOTIDE SEQUENCE [LARGE SCALE GENOMIC DNA]</scope>
    <source>
        <strain evidence="1 2">BH-SS-21</strain>
    </source>
</reference>
<dbReference type="AlphaFoldDB" id="A0A940XRX9"/>
<sequence>MARLLPWAGDGGRPCYLIGDGTSHLSRAADRIESVQLGMSAELLDHAADLLRDRRATAHQLRYLAARLAEALTDVHRIAESRGARIPVSAPAAAPTAASSEHS</sequence>
<organism evidence="1 2">
    <name type="scientific">Streptomyces liliiviolaceus</name>
    <dbReference type="NCBI Taxonomy" id="2823109"/>
    <lineage>
        <taxon>Bacteria</taxon>
        <taxon>Bacillati</taxon>
        <taxon>Actinomycetota</taxon>
        <taxon>Actinomycetes</taxon>
        <taxon>Kitasatosporales</taxon>
        <taxon>Streptomycetaceae</taxon>
        <taxon>Streptomyces</taxon>
    </lineage>
</organism>
<keyword evidence="2" id="KW-1185">Reference proteome</keyword>